<name>A0A2N1N112_9GLOM</name>
<organism evidence="1 2">
    <name type="scientific">Rhizophagus irregularis</name>
    <dbReference type="NCBI Taxonomy" id="588596"/>
    <lineage>
        <taxon>Eukaryota</taxon>
        <taxon>Fungi</taxon>
        <taxon>Fungi incertae sedis</taxon>
        <taxon>Mucoromycota</taxon>
        <taxon>Glomeromycotina</taxon>
        <taxon>Glomeromycetes</taxon>
        <taxon>Glomerales</taxon>
        <taxon>Glomeraceae</taxon>
        <taxon>Rhizophagus</taxon>
    </lineage>
</organism>
<dbReference type="AlphaFoldDB" id="A0A2N1N112"/>
<dbReference type="VEuPathDB" id="FungiDB:RhiirA1_533172"/>
<accession>A0A2N1N112</accession>
<sequence length="201" mass="22771">MFINQISSLKSLDISPGYTDRIEFIYSPEAKICLKYLVELKCCSNICSAFFYQISEICHNIQSLTITFVKFIISDGITADLISLQSKLKSITLEYCNKDIIRIITPSLTKSSLTITKLVLDTANSPLSFISTFINLQELILHLDPDDPNAEGAFEGFGQLQYIKFPTIENFITKFNSSYDDKTMNLVKAKFCPNLKSLCHY</sequence>
<protein>
    <submittedName>
        <fullName evidence="1">Uncharacterized protein</fullName>
    </submittedName>
</protein>
<reference evidence="1 2" key="1">
    <citation type="submission" date="2016-04" db="EMBL/GenBank/DDBJ databases">
        <title>Genome analyses suggest a sexual origin of heterokaryosis in a supposedly ancient asexual fungus.</title>
        <authorList>
            <person name="Ropars J."/>
            <person name="Sedzielewska K."/>
            <person name="Noel J."/>
            <person name="Charron P."/>
            <person name="Farinelli L."/>
            <person name="Marton T."/>
            <person name="Kruger M."/>
            <person name="Pelin A."/>
            <person name="Brachmann A."/>
            <person name="Corradi N."/>
        </authorList>
    </citation>
    <scope>NUCLEOTIDE SEQUENCE [LARGE SCALE GENOMIC DNA]</scope>
    <source>
        <strain evidence="1 2">C2</strain>
    </source>
</reference>
<dbReference type="Gene3D" id="3.80.10.10">
    <property type="entry name" value="Ribonuclease Inhibitor"/>
    <property type="match status" value="1"/>
</dbReference>
<dbReference type="Proteomes" id="UP000233469">
    <property type="component" value="Unassembled WGS sequence"/>
</dbReference>
<evidence type="ECO:0000313" key="2">
    <source>
        <dbReference type="Proteomes" id="UP000233469"/>
    </source>
</evidence>
<reference evidence="1 2" key="2">
    <citation type="submission" date="2017-10" db="EMBL/GenBank/DDBJ databases">
        <title>Extensive intraspecific genome diversity in a model arbuscular mycorrhizal fungus.</title>
        <authorList>
            <person name="Chen E.C.H."/>
            <person name="Morin E."/>
            <person name="Baudet D."/>
            <person name="Noel J."/>
            <person name="Ndikumana S."/>
            <person name="Charron P."/>
            <person name="St-Onge C."/>
            <person name="Giorgi J."/>
            <person name="Grigoriev I.V."/>
            <person name="Roux C."/>
            <person name="Martin F.M."/>
            <person name="Corradi N."/>
        </authorList>
    </citation>
    <scope>NUCLEOTIDE SEQUENCE [LARGE SCALE GENOMIC DNA]</scope>
    <source>
        <strain evidence="1 2">C2</strain>
    </source>
</reference>
<dbReference type="InterPro" id="IPR032675">
    <property type="entry name" value="LRR_dom_sf"/>
</dbReference>
<gene>
    <name evidence="1" type="ORF">RhiirC2_783365</name>
</gene>
<proteinExistence type="predicted"/>
<comment type="caution">
    <text evidence="1">The sequence shown here is derived from an EMBL/GenBank/DDBJ whole genome shotgun (WGS) entry which is preliminary data.</text>
</comment>
<dbReference type="SUPFAM" id="SSF52047">
    <property type="entry name" value="RNI-like"/>
    <property type="match status" value="1"/>
</dbReference>
<evidence type="ECO:0000313" key="1">
    <source>
        <dbReference type="EMBL" id="PKK67556.1"/>
    </source>
</evidence>
<dbReference type="EMBL" id="LLXL01000944">
    <property type="protein sequence ID" value="PKK67556.1"/>
    <property type="molecule type" value="Genomic_DNA"/>
</dbReference>